<comment type="caution">
    <text evidence="2">The sequence shown here is derived from an EMBL/GenBank/DDBJ whole genome shotgun (WGS) entry which is preliminary data.</text>
</comment>
<dbReference type="InterPro" id="IPR036895">
    <property type="entry name" value="Uracil-DNA_glycosylase-like_sf"/>
</dbReference>
<sequence>MTVFVRQNGHPSEIGPLRSKDTLEQLEGLSMSQADDIFKAIEADPQNQEFTQQGIQPLYHVEPQAKILIISQAPSRKAQASMTFWDDPSGDRLRDWLGVSRDTFYHSGKLGVVPLDFYYPGKGKSGDLPPRKGFAEKWHQPVLSLMPEVELTLLIGQYAQKYYLQKRRQKTLTATVQAYQAYLPTYFPLVHPSPLNYGWLKKNPWFEAQVLPVLQQRVHQLLQ</sequence>
<dbReference type="PANTHER" id="PTHR42160:SF1">
    <property type="entry name" value="URACIL-DNA GLYCOSYLASE SUPERFAMILY PROTEIN"/>
    <property type="match status" value="1"/>
</dbReference>
<dbReference type="EMBL" id="AZDA01000140">
    <property type="protein sequence ID" value="KRK32653.1"/>
    <property type="molecule type" value="Genomic_DNA"/>
</dbReference>
<dbReference type="InterPro" id="IPR047124">
    <property type="entry name" value="HI_0220.2"/>
</dbReference>
<dbReference type="SMART" id="SM00986">
    <property type="entry name" value="UDG"/>
    <property type="match status" value="1"/>
</dbReference>
<dbReference type="SMART" id="SM00987">
    <property type="entry name" value="UreE_C"/>
    <property type="match status" value="1"/>
</dbReference>
<proteinExistence type="predicted"/>
<dbReference type="STRING" id="1423726.FC07_GL002086"/>
<dbReference type="InterPro" id="IPR005122">
    <property type="entry name" value="Uracil-DNA_glycosylase-like"/>
</dbReference>
<accession>A0A0R1GEF3</accession>
<dbReference type="PATRIC" id="fig|1423726.3.peg.2162"/>
<dbReference type="SUPFAM" id="SSF52141">
    <property type="entry name" value="Uracil-DNA glycosylase-like"/>
    <property type="match status" value="1"/>
</dbReference>
<protein>
    <submittedName>
        <fullName evidence="2">Uracil-DNA glycosylase</fullName>
    </submittedName>
</protein>
<evidence type="ECO:0000313" key="2">
    <source>
        <dbReference type="EMBL" id="KRK32653.1"/>
    </source>
</evidence>
<dbReference type="AlphaFoldDB" id="A0A0R1GEF3"/>
<name>A0A0R1GEF3_9LACO</name>
<dbReference type="Pfam" id="PF03167">
    <property type="entry name" value="UDG"/>
    <property type="match status" value="1"/>
</dbReference>
<dbReference type="CDD" id="cd10033">
    <property type="entry name" value="UDG_like"/>
    <property type="match status" value="1"/>
</dbReference>
<dbReference type="Gene3D" id="3.40.470.10">
    <property type="entry name" value="Uracil-DNA glycosylase-like domain"/>
    <property type="match status" value="1"/>
</dbReference>
<organism evidence="2 3">
    <name type="scientific">Loigolactobacillus bifermentans DSM 20003</name>
    <dbReference type="NCBI Taxonomy" id="1423726"/>
    <lineage>
        <taxon>Bacteria</taxon>
        <taxon>Bacillati</taxon>
        <taxon>Bacillota</taxon>
        <taxon>Bacilli</taxon>
        <taxon>Lactobacillales</taxon>
        <taxon>Lactobacillaceae</taxon>
        <taxon>Loigolactobacillus</taxon>
    </lineage>
</organism>
<dbReference type="PANTHER" id="PTHR42160">
    <property type="entry name" value="URACIL-DNA GLYCOSYLASE SUPERFAMILY PROTEIN"/>
    <property type="match status" value="1"/>
</dbReference>
<keyword evidence="3" id="KW-1185">Reference proteome</keyword>
<feature type="domain" description="Uracil-DNA glycosylase-like" evidence="1">
    <location>
        <begin position="58"/>
        <end position="215"/>
    </location>
</feature>
<gene>
    <name evidence="2" type="ORF">FC07_GL002086</name>
</gene>
<reference evidence="2 3" key="1">
    <citation type="journal article" date="2015" name="Genome Announc.">
        <title>Expanding the biotechnology potential of lactobacilli through comparative genomics of 213 strains and associated genera.</title>
        <authorList>
            <person name="Sun Z."/>
            <person name="Harris H.M."/>
            <person name="McCann A."/>
            <person name="Guo C."/>
            <person name="Argimon S."/>
            <person name="Zhang W."/>
            <person name="Yang X."/>
            <person name="Jeffery I.B."/>
            <person name="Cooney J.C."/>
            <person name="Kagawa T.F."/>
            <person name="Liu W."/>
            <person name="Song Y."/>
            <person name="Salvetti E."/>
            <person name="Wrobel A."/>
            <person name="Rasinkangas P."/>
            <person name="Parkhill J."/>
            <person name="Rea M.C."/>
            <person name="O'Sullivan O."/>
            <person name="Ritari J."/>
            <person name="Douillard F.P."/>
            <person name="Paul Ross R."/>
            <person name="Yang R."/>
            <person name="Briner A.E."/>
            <person name="Felis G.E."/>
            <person name="de Vos W.M."/>
            <person name="Barrangou R."/>
            <person name="Klaenhammer T.R."/>
            <person name="Caufield P.W."/>
            <person name="Cui Y."/>
            <person name="Zhang H."/>
            <person name="O'Toole P.W."/>
        </authorList>
    </citation>
    <scope>NUCLEOTIDE SEQUENCE [LARGE SCALE GENOMIC DNA]</scope>
    <source>
        <strain evidence="2 3">DSM 20003</strain>
    </source>
</reference>
<dbReference type="Proteomes" id="UP000051461">
    <property type="component" value="Unassembled WGS sequence"/>
</dbReference>
<evidence type="ECO:0000313" key="3">
    <source>
        <dbReference type="Proteomes" id="UP000051461"/>
    </source>
</evidence>
<evidence type="ECO:0000259" key="1">
    <source>
        <dbReference type="SMART" id="SM00986"/>
    </source>
</evidence>